<accession>A0A9X2DBH3</accession>
<reference evidence="2" key="1">
    <citation type="submission" date="2022-05" db="EMBL/GenBank/DDBJ databases">
        <authorList>
            <person name="Tuo L."/>
        </authorList>
    </citation>
    <scope>NUCLEOTIDE SEQUENCE</scope>
    <source>
        <strain evidence="2">BSK12Z-4</strain>
    </source>
</reference>
<dbReference type="Proteomes" id="UP001139485">
    <property type="component" value="Unassembled WGS sequence"/>
</dbReference>
<evidence type="ECO:0000313" key="2">
    <source>
        <dbReference type="EMBL" id="MCM0622625.1"/>
    </source>
</evidence>
<proteinExistence type="predicted"/>
<dbReference type="EMBL" id="JAMOIL010000041">
    <property type="protein sequence ID" value="MCM0622625.1"/>
    <property type="molecule type" value="Genomic_DNA"/>
</dbReference>
<sequence length="265" mass="28207">MTSEYHPADIDGEAASSGADGTRGAYRLESPIRTVAFIEFPAGAAQWPMDEIKARFADSARLQSLNALDWSSAARSMSGAARRHVDSLGPDERPDLIVAYCTGVALALEVSKLLGGVVVAALDPAIPTEAEVLAEANELLQRVGAGLVPALGSPGSPGFMSHTTELLKQTLANEYPELSTIDIDELVELQTSWLAYLVHARATSAATVDWALTSLDAEEPPLRLLREDRFAVRRAELPAHPEVQRAFGLLADSGNPRPATGSRPS</sequence>
<comment type="caution">
    <text evidence="2">The sequence shown here is derived from an EMBL/GenBank/DDBJ whole genome shotgun (WGS) entry which is preliminary data.</text>
</comment>
<gene>
    <name evidence="2" type="ORF">M8330_20250</name>
</gene>
<feature type="region of interest" description="Disordered" evidence="1">
    <location>
        <begin position="1"/>
        <end position="21"/>
    </location>
</feature>
<dbReference type="RefSeq" id="WP_250828808.1">
    <property type="nucleotide sequence ID" value="NZ_JAMOIL010000041.1"/>
</dbReference>
<name>A0A9X2DBH3_9ACTN</name>
<keyword evidence="3" id="KW-1185">Reference proteome</keyword>
<organism evidence="2 3">
    <name type="scientific">Nocardioides bruguierae</name>
    <dbReference type="NCBI Taxonomy" id="2945102"/>
    <lineage>
        <taxon>Bacteria</taxon>
        <taxon>Bacillati</taxon>
        <taxon>Actinomycetota</taxon>
        <taxon>Actinomycetes</taxon>
        <taxon>Propionibacteriales</taxon>
        <taxon>Nocardioidaceae</taxon>
        <taxon>Nocardioides</taxon>
    </lineage>
</organism>
<protein>
    <submittedName>
        <fullName evidence="2">Uncharacterized protein</fullName>
    </submittedName>
</protein>
<evidence type="ECO:0000256" key="1">
    <source>
        <dbReference type="SAM" id="MobiDB-lite"/>
    </source>
</evidence>
<evidence type="ECO:0000313" key="3">
    <source>
        <dbReference type="Proteomes" id="UP001139485"/>
    </source>
</evidence>
<dbReference type="AlphaFoldDB" id="A0A9X2DBH3"/>